<feature type="domain" description="Piwi" evidence="4">
    <location>
        <begin position="620"/>
        <end position="927"/>
    </location>
</feature>
<organism evidence="5 6">
    <name type="scientific">Byssochlamys spectabilis (strain No. 5 / NBRC 109023)</name>
    <name type="common">Paecilomyces variotii</name>
    <dbReference type="NCBI Taxonomy" id="1356009"/>
    <lineage>
        <taxon>Eukaryota</taxon>
        <taxon>Fungi</taxon>
        <taxon>Dikarya</taxon>
        <taxon>Ascomycota</taxon>
        <taxon>Pezizomycotina</taxon>
        <taxon>Eurotiomycetes</taxon>
        <taxon>Eurotiomycetidae</taxon>
        <taxon>Eurotiales</taxon>
        <taxon>Thermoascaceae</taxon>
        <taxon>Paecilomyces</taxon>
    </lineage>
</organism>
<dbReference type="Pfam" id="PF16487">
    <property type="entry name" value="ArgoMid"/>
    <property type="match status" value="1"/>
</dbReference>
<dbReference type="EMBL" id="BAUL01000277">
    <property type="protein sequence ID" value="GAD99093.1"/>
    <property type="molecule type" value="Genomic_DNA"/>
</dbReference>
<dbReference type="PROSITE" id="PS50822">
    <property type="entry name" value="PIWI"/>
    <property type="match status" value="1"/>
</dbReference>
<feature type="region of interest" description="Disordered" evidence="2">
    <location>
        <begin position="925"/>
        <end position="951"/>
    </location>
</feature>
<dbReference type="Gene3D" id="3.30.420.10">
    <property type="entry name" value="Ribonuclease H-like superfamily/Ribonuclease H"/>
    <property type="match status" value="1"/>
</dbReference>
<dbReference type="SUPFAM" id="SSF101690">
    <property type="entry name" value="PAZ domain"/>
    <property type="match status" value="1"/>
</dbReference>
<dbReference type="InterPro" id="IPR032474">
    <property type="entry name" value="Argonaute_N"/>
</dbReference>
<dbReference type="Gene3D" id="2.170.260.10">
    <property type="entry name" value="paz domain"/>
    <property type="match status" value="1"/>
</dbReference>
<accession>V5G3U5</accession>
<feature type="compositionally biased region" description="Basic and acidic residues" evidence="2">
    <location>
        <begin position="27"/>
        <end position="36"/>
    </location>
</feature>
<dbReference type="PANTHER" id="PTHR22891">
    <property type="entry name" value="EUKARYOTIC TRANSLATION INITIATION FACTOR 2C"/>
    <property type="match status" value="1"/>
</dbReference>
<dbReference type="InterPro" id="IPR036085">
    <property type="entry name" value="PAZ_dom_sf"/>
</dbReference>
<dbReference type="InterPro" id="IPR003100">
    <property type="entry name" value="PAZ_dom"/>
</dbReference>
<dbReference type="Pfam" id="PF16486">
    <property type="entry name" value="ArgoN"/>
    <property type="match status" value="1"/>
</dbReference>
<dbReference type="Pfam" id="PF02171">
    <property type="entry name" value="Piwi"/>
    <property type="match status" value="1"/>
</dbReference>
<dbReference type="InterPro" id="IPR032473">
    <property type="entry name" value="Argonaute_Mid_dom"/>
</dbReference>
<sequence length="974" mass="110147">MSGRPFVPGSPASHASHPMSPTQPDPARGDPALDRPRLATDKCKNIDLPPTAFALNYPPVMERNLIEDPEIPEPVLTVEAIRSHVFDGIIKAPSRNLIFYGPDDQKNAVPLDICQRPGMNTTGKEIEVMLNAYPISKFPSKTVYQYDVHIGNGAEKRAVIQKVWNSNARKSTLRQTVFDGNKLAWSIHNFENGLNVVVDLDAEQGRRVTGKNQFRLVVRRTKTVNLFTLSAWLRGQASYSEDVNEALTFLDHVLREYPSGRFVTHKRSFIDPKGQKEDLGNGVLAFKGVYQAIRITHPGRLCVNVDVSNTCYWARISVMGAIIGMTDSRDIQQVQWNLKPIPDGYGGFTESAMFYEVHKRLNKLVVRPHYANCPVSGQDFVIKGLVNSSPRQFTIDIKDKATGTTRKLTVMDYFKEKYNIDLRYPDLPMVEMTKKEVYYPMEFLAIEGLNKYPYKLSEYQTAKMIKFAVSRPADRLKSIEKCKETLDHGHDPVLESFGMKVENNMIRTKARLLPNPEVQFGNQKLNPGTTGRWDLRGKKFLQPNKWPLTAWGVGYVSNHRHPINQTQVETFCDSFMKIYSGHGGKVANRPCIVELKEDVAEAVKKVYTATGNKFQKDPQLIIFIVPDKNTFTYLRIKKSMDCRWGCPSQVLQSEQLLKGNPQYVSNVLMKVNAKLGGTTARAVSKTPDCGVRSGSLIIGADVSHSSPGSWAPSMAAVSVCADPYGARYWGACETNMERVEMITHSNLHTMLKPLIREWMMTVNKGRLPDHVYYFRDGVSDGQYQQVLMDEVPHIKALLGLIAEGTWNGKFTVVICSKRHHIRAFPRPNDRNAADKFGNPLPGTLIERDITSPDHWDFILYSHIALQGTSRPVHYHVILDELKHKPHQLQNMIYDHCYQYLRSTTSVSLFPAVYYAHLISNRARHHENVPASSGPQSGPHIKLNNPKPKKPQQLEKKLLPIHASSNRLAFGMWYI</sequence>
<dbReference type="InterPro" id="IPR012337">
    <property type="entry name" value="RNaseH-like_sf"/>
</dbReference>
<dbReference type="GO" id="GO:0003743">
    <property type="term" value="F:translation initiation factor activity"/>
    <property type="evidence" value="ECO:0007669"/>
    <property type="project" value="UniProtKB-KW"/>
</dbReference>
<keyword evidence="6" id="KW-1185">Reference proteome</keyword>
<dbReference type="CDD" id="cd04657">
    <property type="entry name" value="Piwi_ago-like"/>
    <property type="match status" value="1"/>
</dbReference>
<dbReference type="GO" id="GO:0003723">
    <property type="term" value="F:RNA binding"/>
    <property type="evidence" value="ECO:0007669"/>
    <property type="project" value="InterPro"/>
</dbReference>
<evidence type="ECO:0000313" key="5">
    <source>
        <dbReference type="EMBL" id="GAD99093.1"/>
    </source>
</evidence>
<protein>
    <submittedName>
        <fullName evidence="5">Eukaryotic translation initiation factor 2c</fullName>
    </submittedName>
</protein>
<dbReference type="eggNOG" id="KOG1041">
    <property type="taxonomic scope" value="Eukaryota"/>
</dbReference>
<comment type="caution">
    <text evidence="5">The sequence shown here is derived from an EMBL/GenBank/DDBJ whole genome shotgun (WGS) entry which is preliminary data.</text>
</comment>
<evidence type="ECO:0000259" key="3">
    <source>
        <dbReference type="PROSITE" id="PS50821"/>
    </source>
</evidence>
<dbReference type="Pfam" id="PF16488">
    <property type="entry name" value="ArgoL2"/>
    <property type="match status" value="1"/>
</dbReference>
<dbReference type="Proteomes" id="UP000018001">
    <property type="component" value="Unassembled WGS sequence"/>
</dbReference>
<evidence type="ECO:0000256" key="1">
    <source>
        <dbReference type="RuleBase" id="RU361178"/>
    </source>
</evidence>
<dbReference type="SMART" id="SM00949">
    <property type="entry name" value="PAZ"/>
    <property type="match status" value="1"/>
</dbReference>
<dbReference type="Pfam" id="PF02170">
    <property type="entry name" value="PAZ"/>
    <property type="match status" value="1"/>
</dbReference>
<dbReference type="CDD" id="cd02846">
    <property type="entry name" value="PAZ_argonaute_like"/>
    <property type="match status" value="1"/>
</dbReference>
<dbReference type="InterPro" id="IPR032472">
    <property type="entry name" value="ArgoL2"/>
</dbReference>
<dbReference type="PROSITE" id="PS50821">
    <property type="entry name" value="PAZ"/>
    <property type="match status" value="1"/>
</dbReference>
<dbReference type="HOGENOM" id="CLU_004544_4_3_1"/>
<dbReference type="InterPro" id="IPR036397">
    <property type="entry name" value="RNaseH_sf"/>
</dbReference>
<dbReference type="SUPFAM" id="SSF53098">
    <property type="entry name" value="Ribonuclease H-like"/>
    <property type="match status" value="1"/>
</dbReference>
<proteinExistence type="inferred from homology"/>
<dbReference type="InterPro" id="IPR003165">
    <property type="entry name" value="Piwi"/>
</dbReference>
<feature type="compositionally biased region" description="Low complexity" evidence="2">
    <location>
        <begin position="9"/>
        <end position="20"/>
    </location>
</feature>
<evidence type="ECO:0000259" key="4">
    <source>
        <dbReference type="PROSITE" id="PS50822"/>
    </source>
</evidence>
<name>V5G3U5_BYSSN</name>
<dbReference type="Pfam" id="PF08699">
    <property type="entry name" value="ArgoL1"/>
    <property type="match status" value="1"/>
</dbReference>
<evidence type="ECO:0000256" key="2">
    <source>
        <dbReference type="SAM" id="MobiDB-lite"/>
    </source>
</evidence>
<comment type="similarity">
    <text evidence="1">Belongs to the argonaute family.</text>
</comment>
<keyword evidence="5" id="KW-0396">Initiation factor</keyword>
<dbReference type="SMART" id="SM01163">
    <property type="entry name" value="DUF1785"/>
    <property type="match status" value="1"/>
</dbReference>
<gene>
    <name evidence="5" type="ORF">PVAR5_7799</name>
</gene>
<dbReference type="InParanoid" id="V5G3U5"/>
<feature type="region of interest" description="Disordered" evidence="2">
    <location>
        <begin position="1"/>
        <end position="36"/>
    </location>
</feature>
<feature type="domain" description="PAZ" evidence="3">
    <location>
        <begin position="330"/>
        <end position="448"/>
    </location>
</feature>
<dbReference type="OrthoDB" id="10252740at2759"/>
<dbReference type="InterPro" id="IPR045246">
    <property type="entry name" value="Piwi_ago-like"/>
</dbReference>
<dbReference type="SMART" id="SM00950">
    <property type="entry name" value="Piwi"/>
    <property type="match status" value="1"/>
</dbReference>
<reference evidence="6" key="1">
    <citation type="journal article" date="2014" name="Genome Announc.">
        <title>Draft genome sequence of the formaldehyde-resistant fungus Byssochlamys spectabilis No. 5 (anamorph Paecilomyces variotii No. 5) (NBRC109023).</title>
        <authorList>
            <person name="Oka T."/>
            <person name="Ekino K."/>
            <person name="Fukuda K."/>
            <person name="Nomura Y."/>
        </authorList>
    </citation>
    <scope>NUCLEOTIDE SEQUENCE [LARGE SCALE GENOMIC DNA]</scope>
    <source>
        <strain evidence="6">No. 5 / NBRC 109023</strain>
    </source>
</reference>
<dbReference type="Gene3D" id="3.40.50.2300">
    <property type="match status" value="1"/>
</dbReference>
<dbReference type="InterPro" id="IPR014811">
    <property type="entry name" value="ArgoL1"/>
</dbReference>
<dbReference type="AlphaFoldDB" id="V5G3U5"/>
<evidence type="ECO:0000313" key="6">
    <source>
        <dbReference type="Proteomes" id="UP000018001"/>
    </source>
</evidence>
<keyword evidence="5" id="KW-0648">Protein biosynthesis</keyword>